<gene>
    <name evidence="3" type="primary">LOC112468966</name>
</gene>
<feature type="chain" id="PRO_5026819296" evidence="1">
    <location>
        <begin position="20"/>
        <end position="191"/>
    </location>
</feature>
<dbReference type="Proteomes" id="UP000504618">
    <property type="component" value="Unplaced"/>
</dbReference>
<proteinExistence type="predicted"/>
<dbReference type="RefSeq" id="XP_024894171.1">
    <property type="nucleotide sequence ID" value="XM_025038403.1"/>
</dbReference>
<dbReference type="OrthoDB" id="10658424at2759"/>
<accession>A0A6J1RNR0</accession>
<dbReference type="AlphaFoldDB" id="A0A6J1RNR0"/>
<evidence type="ECO:0000313" key="2">
    <source>
        <dbReference type="Proteomes" id="UP000504618"/>
    </source>
</evidence>
<reference evidence="3" key="1">
    <citation type="submission" date="2025-08" db="UniProtKB">
        <authorList>
            <consortium name="RefSeq"/>
        </authorList>
    </citation>
    <scope>IDENTIFICATION</scope>
    <source>
        <tissue evidence="3">Whole body</tissue>
    </source>
</reference>
<dbReference type="GeneID" id="112468966"/>
<organism evidence="2 3">
    <name type="scientific">Temnothorax curvispinosus</name>
    <dbReference type="NCBI Taxonomy" id="300111"/>
    <lineage>
        <taxon>Eukaryota</taxon>
        <taxon>Metazoa</taxon>
        <taxon>Ecdysozoa</taxon>
        <taxon>Arthropoda</taxon>
        <taxon>Hexapoda</taxon>
        <taxon>Insecta</taxon>
        <taxon>Pterygota</taxon>
        <taxon>Neoptera</taxon>
        <taxon>Endopterygota</taxon>
        <taxon>Hymenoptera</taxon>
        <taxon>Apocrita</taxon>
        <taxon>Aculeata</taxon>
        <taxon>Formicoidea</taxon>
        <taxon>Formicidae</taxon>
        <taxon>Myrmicinae</taxon>
        <taxon>Temnothorax</taxon>
    </lineage>
</organism>
<keyword evidence="2" id="KW-1185">Reference proteome</keyword>
<protein>
    <submittedName>
        <fullName evidence="3">Uncharacterized protein LOC112468966</fullName>
    </submittedName>
</protein>
<evidence type="ECO:0000313" key="3">
    <source>
        <dbReference type="RefSeq" id="XP_024894171.1"/>
    </source>
</evidence>
<sequence>MRVLLENIFVDLLILCSFGFLNKESKNNSCLNSPIDEKNASLNCMSQDDSKSANCNGPELDCVSMTKSFLNEESKNNSCLNSPIGEKDASLNCMSQDDSKSANCNGSELDCVSMNEKNMEHLSAVERNLNCNIPRVKLQTIDLCKYEARSQRRCRIIKSEIFKSKKIKRARIKHSHIQEELKTVYKKSNLL</sequence>
<evidence type="ECO:0000256" key="1">
    <source>
        <dbReference type="SAM" id="SignalP"/>
    </source>
</evidence>
<name>A0A6J1RNR0_9HYME</name>
<feature type="signal peptide" evidence="1">
    <location>
        <begin position="1"/>
        <end position="19"/>
    </location>
</feature>
<feature type="non-terminal residue" evidence="3">
    <location>
        <position position="191"/>
    </location>
</feature>
<keyword evidence="1" id="KW-0732">Signal</keyword>